<dbReference type="AlphaFoldDB" id="A0A645CNM5"/>
<dbReference type="Gene3D" id="3.40.50.150">
    <property type="entry name" value="Vaccinia Virus protein VP39"/>
    <property type="match status" value="1"/>
</dbReference>
<dbReference type="EMBL" id="VSSQ01028795">
    <property type="protein sequence ID" value="MPM78660.1"/>
    <property type="molecule type" value="Genomic_DNA"/>
</dbReference>
<evidence type="ECO:0000313" key="1">
    <source>
        <dbReference type="EMBL" id="MPM78660.1"/>
    </source>
</evidence>
<dbReference type="SUPFAM" id="SSF53335">
    <property type="entry name" value="S-adenosyl-L-methionine-dependent methyltransferases"/>
    <property type="match status" value="1"/>
</dbReference>
<comment type="caution">
    <text evidence="1">The sequence shown here is derived from an EMBL/GenBank/DDBJ whole genome shotgun (WGS) entry which is preliminary data.</text>
</comment>
<evidence type="ECO:0008006" key="2">
    <source>
        <dbReference type="Google" id="ProtNLM"/>
    </source>
</evidence>
<proteinExistence type="predicted"/>
<protein>
    <recommendedName>
        <fullName evidence="2">Methyltransferase type 11 domain-containing protein</fullName>
    </recommendedName>
</protein>
<dbReference type="InterPro" id="IPR029063">
    <property type="entry name" value="SAM-dependent_MTases_sf"/>
</dbReference>
<name>A0A645CNM5_9ZZZZ</name>
<sequence>MGEVLEHVENASEFLVKARNLLHPDGKIFVSTCANCPAVDHIYHFHSAREIRQHIEDAGLSVLRECIIPLENIPEDKWEKEKVSVNYAALVEAL</sequence>
<organism evidence="1">
    <name type="scientific">bioreactor metagenome</name>
    <dbReference type="NCBI Taxonomy" id="1076179"/>
    <lineage>
        <taxon>unclassified sequences</taxon>
        <taxon>metagenomes</taxon>
        <taxon>ecological metagenomes</taxon>
    </lineage>
</organism>
<reference evidence="1" key="1">
    <citation type="submission" date="2019-08" db="EMBL/GenBank/DDBJ databases">
        <authorList>
            <person name="Kucharzyk K."/>
            <person name="Murdoch R.W."/>
            <person name="Higgins S."/>
            <person name="Loffler F."/>
        </authorList>
    </citation>
    <scope>NUCLEOTIDE SEQUENCE</scope>
</reference>
<gene>
    <name evidence="1" type="ORF">SDC9_125671</name>
</gene>
<accession>A0A645CNM5</accession>